<dbReference type="SUPFAM" id="SSF50494">
    <property type="entry name" value="Trypsin-like serine proteases"/>
    <property type="match status" value="1"/>
</dbReference>
<dbReference type="InParanoid" id="A0A7M7PCC7"/>
<proteinExistence type="inferred from homology"/>
<dbReference type="GO" id="GO:0004252">
    <property type="term" value="F:serine-type endopeptidase activity"/>
    <property type="evidence" value="ECO:0007669"/>
    <property type="project" value="InterPro"/>
</dbReference>
<dbReference type="InterPro" id="IPR009003">
    <property type="entry name" value="Peptidase_S1_PA"/>
</dbReference>
<evidence type="ECO:0000313" key="3">
    <source>
        <dbReference type="Proteomes" id="UP000007110"/>
    </source>
</evidence>
<dbReference type="Pfam" id="PF13365">
    <property type="entry name" value="Trypsin_2"/>
    <property type="match status" value="1"/>
</dbReference>
<protein>
    <recommendedName>
        <fullName evidence="1">Peroxisomal leader peptide-processing protease</fullName>
        <ecNumber evidence="1">3.4.21.-</ecNumber>
    </recommendedName>
</protein>
<keyword evidence="1" id="KW-0720">Serine protease</keyword>
<dbReference type="OrthoDB" id="17845at2759"/>
<dbReference type="GO" id="GO:0016485">
    <property type="term" value="P:protein processing"/>
    <property type="evidence" value="ECO:0007669"/>
    <property type="project" value="InterPro"/>
</dbReference>
<dbReference type="GeneID" id="115927478"/>
<comment type="PTM">
    <text evidence="1">The full-lengh TYSND1 is the active the proteolytic processing of PTS1- and PTS2-proteins and in self-cleavage, and intermolecular self-cleavage of TYSND1 down-regulates its protease activity.</text>
</comment>
<reference evidence="2" key="2">
    <citation type="submission" date="2021-01" db="UniProtKB">
        <authorList>
            <consortium name="EnsemblMetazoa"/>
        </authorList>
    </citation>
    <scope>IDENTIFICATION</scope>
</reference>
<dbReference type="Proteomes" id="UP000007110">
    <property type="component" value="Unassembled WGS sequence"/>
</dbReference>
<name>A0A7M7PCC7_STRPU</name>
<dbReference type="OMA" id="DVCVIAY"/>
<comment type="function">
    <text evidence="1">Peroxisomal protease that mediates both the removal of the leader peptide from proteins containing a PTS2 target sequence and processes several PTS1-containing proteins. Catalyzes the processing of PTS1-proteins involved in the peroxisomal beta-oxidation of fatty acids.</text>
</comment>
<reference evidence="3" key="1">
    <citation type="submission" date="2015-02" db="EMBL/GenBank/DDBJ databases">
        <title>Genome sequencing for Strongylocentrotus purpuratus.</title>
        <authorList>
            <person name="Murali S."/>
            <person name="Liu Y."/>
            <person name="Vee V."/>
            <person name="English A."/>
            <person name="Wang M."/>
            <person name="Skinner E."/>
            <person name="Han Y."/>
            <person name="Muzny D.M."/>
            <person name="Worley K.C."/>
            <person name="Gibbs R.A."/>
        </authorList>
    </citation>
    <scope>NUCLEOTIDE SEQUENCE</scope>
</reference>
<comment type="similarity">
    <text evidence="1">Belongs to the peptidase S1B family.</text>
</comment>
<dbReference type="PANTHER" id="PTHR21004">
    <property type="entry name" value="SERINE PROTEASE-RELATED"/>
    <property type="match status" value="1"/>
</dbReference>
<evidence type="ECO:0000313" key="2">
    <source>
        <dbReference type="EnsemblMetazoa" id="XP_030849308"/>
    </source>
</evidence>
<keyword evidence="1" id="KW-0378">Hydrolase</keyword>
<dbReference type="InterPro" id="IPR039245">
    <property type="entry name" value="TYSND1/DEG15"/>
</dbReference>
<dbReference type="GO" id="GO:0005777">
    <property type="term" value="C:peroxisome"/>
    <property type="evidence" value="ECO:0007669"/>
    <property type="project" value="UniProtKB-SubCell"/>
</dbReference>
<keyword evidence="1" id="KW-0576">Peroxisome</keyword>
<evidence type="ECO:0000256" key="1">
    <source>
        <dbReference type="PIRNR" id="PIRNR037989"/>
    </source>
</evidence>
<dbReference type="Gene3D" id="2.40.10.120">
    <property type="match status" value="1"/>
</dbReference>
<dbReference type="EC" id="3.4.21.-" evidence="1"/>
<dbReference type="KEGG" id="spu:115927478"/>
<sequence length="180" mass="19451">MKANVLHKNPVTSPIDLAILKVEGHQDNASLVSIGMDTDYREGSRVYAVGFPLFDPSQSSTPSVTSGVVSKVIRINQKPIMTQSTCAINAGASGGALLCAETGNLVGIIASNSRDSESGASFPHVNFSIPVECFRHAIQQYIITKDISWFKDLELIDEKVAAVWALEENGTYTRRLPSKL</sequence>
<organism evidence="2 3">
    <name type="scientific">Strongylocentrotus purpuratus</name>
    <name type="common">Purple sea urchin</name>
    <dbReference type="NCBI Taxonomy" id="7668"/>
    <lineage>
        <taxon>Eukaryota</taxon>
        <taxon>Metazoa</taxon>
        <taxon>Echinodermata</taxon>
        <taxon>Eleutherozoa</taxon>
        <taxon>Echinozoa</taxon>
        <taxon>Echinoidea</taxon>
        <taxon>Euechinoidea</taxon>
        <taxon>Echinacea</taxon>
        <taxon>Camarodonta</taxon>
        <taxon>Echinidea</taxon>
        <taxon>Strongylocentrotidae</taxon>
        <taxon>Strongylocentrotus</taxon>
    </lineage>
</organism>
<accession>A0A7M7PCC7</accession>
<dbReference type="EnsemblMetazoa" id="XM_030993448">
    <property type="protein sequence ID" value="XP_030849308"/>
    <property type="gene ID" value="LOC115927478"/>
</dbReference>
<keyword evidence="3" id="KW-1185">Reference proteome</keyword>
<comment type="subcellular location">
    <subcellularLocation>
        <location evidence="1">Peroxisome</location>
    </subcellularLocation>
</comment>
<dbReference type="RefSeq" id="XP_030849308.1">
    <property type="nucleotide sequence ID" value="XM_030993448.1"/>
</dbReference>
<dbReference type="PANTHER" id="PTHR21004:SF0">
    <property type="entry name" value="PEROXISOMAL LEADER PEPTIDE-PROCESSING PROTEASE"/>
    <property type="match status" value="1"/>
</dbReference>
<dbReference type="AlphaFoldDB" id="A0A7M7PCC7"/>
<keyword evidence="1" id="KW-0645">Protease</keyword>